<evidence type="ECO:0000313" key="4">
    <source>
        <dbReference type="Proteomes" id="UP001165080"/>
    </source>
</evidence>
<dbReference type="PANTHER" id="PTHR39156">
    <property type="entry name" value="RIBONUCLEASE M5"/>
    <property type="match status" value="1"/>
</dbReference>
<evidence type="ECO:0000256" key="1">
    <source>
        <dbReference type="SAM" id="MobiDB-lite"/>
    </source>
</evidence>
<comment type="caution">
    <text evidence="3">The sequence shown here is derived from an EMBL/GenBank/DDBJ whole genome shotgun (WGS) entry which is preliminary data.</text>
</comment>
<dbReference type="Pfam" id="PF13331">
    <property type="entry name" value="DUF4093"/>
    <property type="match status" value="1"/>
</dbReference>
<dbReference type="InterPro" id="IPR006171">
    <property type="entry name" value="TOPRIM_dom"/>
</dbReference>
<accession>A0A9W6BPC5</accession>
<name>A0A9W6BPC5_9CHLO</name>
<dbReference type="OrthoDB" id="536870at2759"/>
<dbReference type="Pfam" id="PF13662">
    <property type="entry name" value="Toprim_4"/>
    <property type="match status" value="1"/>
</dbReference>
<dbReference type="SUPFAM" id="SSF110455">
    <property type="entry name" value="Toprim domain"/>
    <property type="match status" value="1"/>
</dbReference>
<dbReference type="Proteomes" id="UP001165080">
    <property type="component" value="Unassembled WGS sequence"/>
</dbReference>
<keyword evidence="4" id="KW-1185">Reference proteome</keyword>
<reference evidence="3 4" key="1">
    <citation type="journal article" date="2023" name="Commun. Biol.">
        <title>Reorganization of the ancestral sex-determining regions during the evolution of trioecy in Pleodorina starrii.</title>
        <authorList>
            <person name="Takahashi K."/>
            <person name="Suzuki S."/>
            <person name="Kawai-Toyooka H."/>
            <person name="Yamamoto K."/>
            <person name="Hamaji T."/>
            <person name="Ootsuki R."/>
            <person name="Yamaguchi H."/>
            <person name="Kawachi M."/>
            <person name="Higashiyama T."/>
            <person name="Nozaki H."/>
        </authorList>
    </citation>
    <scope>NUCLEOTIDE SEQUENCE [LARGE SCALE GENOMIC DNA]</scope>
    <source>
        <strain evidence="3 4">NIES-4479</strain>
    </source>
</reference>
<dbReference type="AlphaFoldDB" id="A0A9W6BPC5"/>
<dbReference type="InterPro" id="IPR025156">
    <property type="entry name" value="RNase_M5_C"/>
</dbReference>
<dbReference type="PANTHER" id="PTHR39156:SF1">
    <property type="entry name" value="RIBONUCLEASE M5"/>
    <property type="match status" value="1"/>
</dbReference>
<feature type="region of interest" description="Disordered" evidence="1">
    <location>
        <begin position="44"/>
        <end position="63"/>
    </location>
</feature>
<proteinExistence type="predicted"/>
<feature type="domain" description="Toprim" evidence="2">
    <location>
        <begin position="124"/>
        <end position="205"/>
    </location>
</feature>
<dbReference type="EMBL" id="BRXU01000011">
    <property type="protein sequence ID" value="GLC55026.1"/>
    <property type="molecule type" value="Genomic_DNA"/>
</dbReference>
<dbReference type="SMART" id="SM00493">
    <property type="entry name" value="TOPRIM"/>
    <property type="match status" value="1"/>
</dbReference>
<evidence type="ECO:0000259" key="2">
    <source>
        <dbReference type="SMART" id="SM00493"/>
    </source>
</evidence>
<dbReference type="CDD" id="cd00188">
    <property type="entry name" value="TOPRIM"/>
    <property type="match status" value="1"/>
</dbReference>
<organism evidence="3 4">
    <name type="scientific">Pleodorina starrii</name>
    <dbReference type="NCBI Taxonomy" id="330485"/>
    <lineage>
        <taxon>Eukaryota</taxon>
        <taxon>Viridiplantae</taxon>
        <taxon>Chlorophyta</taxon>
        <taxon>core chlorophytes</taxon>
        <taxon>Chlorophyceae</taxon>
        <taxon>CS clade</taxon>
        <taxon>Chlamydomonadales</taxon>
        <taxon>Volvocaceae</taxon>
        <taxon>Pleodorina</taxon>
    </lineage>
</organism>
<feature type="region of interest" description="Disordered" evidence="1">
    <location>
        <begin position="72"/>
        <end position="100"/>
    </location>
</feature>
<gene>
    <name evidence="3" type="primary">PLEST006756</name>
    <name evidence="3" type="ORF">PLESTB_000932500</name>
</gene>
<protein>
    <recommendedName>
        <fullName evidence="2">Toprim domain-containing protein</fullName>
    </recommendedName>
</protein>
<feature type="compositionally biased region" description="Low complexity" evidence="1">
    <location>
        <begin position="212"/>
        <end position="225"/>
    </location>
</feature>
<sequence>MRSAAGAWPHSHFGRAARELSTCRTKSALGARVFPCIEACDRREGTARTRGNARNPERNPVQPVQPRIIQSRTNYRSAGLPSRPAGSQHEGRRGAQPAPAGVDIANIKKRLVAPPNNDQLPRLDALIIVEGYNDCIAVHRAIRSPVYVLGGGYALAEEMKPELRYVAQLAASGELPRQIVVFTDPDWQGRMFRTYLDDLLPQPCPPAPGHSQGQRQQQQQQQQQRPGAEARSETPGNKGLVVRHAFLRVELGTSEEASRYHEAGNVGVEHATPDTIRKCLVRARPGFGPERTEFSVEQLRADGLVGSWDDKSRVAGPQLRRGRFCAALGIDEVGTGKALVNLLNRFFTREEYQAALAVAAGPAP</sequence>
<feature type="region of interest" description="Disordered" evidence="1">
    <location>
        <begin position="198"/>
        <end position="236"/>
    </location>
</feature>
<dbReference type="Gene3D" id="3.40.1360.10">
    <property type="match status" value="1"/>
</dbReference>
<evidence type="ECO:0000313" key="3">
    <source>
        <dbReference type="EMBL" id="GLC55026.1"/>
    </source>
</evidence>